<dbReference type="SMART" id="SM00878">
    <property type="entry name" value="Biotin_carb_C"/>
    <property type="match status" value="1"/>
</dbReference>
<dbReference type="PROSITE" id="PS50979">
    <property type="entry name" value="BC"/>
    <property type="match status" value="1"/>
</dbReference>
<dbReference type="Proteomes" id="UP000606463">
    <property type="component" value="Unassembled WGS sequence"/>
</dbReference>
<evidence type="ECO:0000256" key="1">
    <source>
        <dbReference type="ARBA" id="ARBA00003761"/>
    </source>
</evidence>
<dbReference type="InterPro" id="IPR011761">
    <property type="entry name" value="ATP-grasp"/>
</dbReference>
<keyword evidence="6" id="KW-0479">Metal-binding</keyword>
<protein>
    <recommendedName>
        <fullName evidence="4 13">Biotin carboxylase</fullName>
        <ecNumber evidence="4 13">6.3.4.14</ecNumber>
    </recommendedName>
    <alternativeName>
        <fullName evidence="13">Acetyl-coenzyme A carboxylase biotin carboxylase subunit A</fullName>
    </alternativeName>
</protein>
<comment type="function">
    <text evidence="1 13">This protein is a component of the acetyl coenzyme A carboxylase complex; first, biotin carboxylase catalyzes the carboxylation of the carrier protein and then the transcarboxylase transfers the carboxyl group to form malonyl-CoA.</text>
</comment>
<dbReference type="PANTHER" id="PTHR48095">
    <property type="entry name" value="PYRUVATE CARBOXYLASE SUBUNIT A"/>
    <property type="match status" value="1"/>
</dbReference>
<evidence type="ECO:0000256" key="13">
    <source>
        <dbReference type="RuleBase" id="RU365063"/>
    </source>
</evidence>
<dbReference type="InterPro" id="IPR005482">
    <property type="entry name" value="Biotin_COase_C"/>
</dbReference>
<organism evidence="16 17">
    <name type="scientific">Aquifex aeolicus</name>
    <dbReference type="NCBI Taxonomy" id="63363"/>
    <lineage>
        <taxon>Bacteria</taxon>
        <taxon>Pseudomonadati</taxon>
        <taxon>Aquificota</taxon>
        <taxon>Aquificia</taxon>
        <taxon>Aquificales</taxon>
        <taxon>Aquificaceae</taxon>
        <taxon>Aquifex</taxon>
    </lineage>
</organism>
<keyword evidence="13" id="KW-0443">Lipid metabolism</keyword>
<dbReference type="GO" id="GO:0006633">
    <property type="term" value="P:fatty acid biosynthetic process"/>
    <property type="evidence" value="ECO:0007669"/>
    <property type="project" value="UniProtKB-KW"/>
</dbReference>
<evidence type="ECO:0000256" key="12">
    <source>
        <dbReference type="PROSITE-ProRule" id="PRU00409"/>
    </source>
</evidence>
<evidence type="ECO:0000313" key="16">
    <source>
        <dbReference type="EMBL" id="HIP98436.1"/>
    </source>
</evidence>
<dbReference type="Gene3D" id="3.30.470.20">
    <property type="entry name" value="ATP-grasp fold, B domain"/>
    <property type="match status" value="1"/>
</dbReference>
<dbReference type="PROSITE" id="PS50975">
    <property type="entry name" value="ATP_GRASP"/>
    <property type="match status" value="1"/>
</dbReference>
<dbReference type="InterPro" id="IPR005479">
    <property type="entry name" value="CPAse_ATP-bd"/>
</dbReference>
<keyword evidence="13" id="KW-0275">Fatty acid biosynthesis</keyword>
<dbReference type="AlphaFoldDB" id="A0A9D0YP97"/>
<dbReference type="InterPro" id="IPR051602">
    <property type="entry name" value="ACC_Biotin_Carboxylase"/>
</dbReference>
<dbReference type="EMBL" id="DQVE01000038">
    <property type="protein sequence ID" value="HIP98436.1"/>
    <property type="molecule type" value="Genomic_DNA"/>
</dbReference>
<evidence type="ECO:0000256" key="5">
    <source>
        <dbReference type="ARBA" id="ARBA00022598"/>
    </source>
</evidence>
<name>A0A9D0YP97_AQUAO</name>
<dbReference type="GO" id="GO:0004075">
    <property type="term" value="F:biotin carboxylase activity"/>
    <property type="evidence" value="ECO:0007669"/>
    <property type="project" value="UniProtKB-EC"/>
</dbReference>
<feature type="domain" description="Biotin carboxylation" evidence="15">
    <location>
        <begin position="9"/>
        <end position="454"/>
    </location>
</feature>
<dbReference type="NCBIfam" id="NF006367">
    <property type="entry name" value="PRK08591.1"/>
    <property type="match status" value="1"/>
</dbReference>
<dbReference type="FunFam" id="3.30.1490.20:FF:000003">
    <property type="entry name" value="acetyl-CoA carboxylase isoform X1"/>
    <property type="match status" value="1"/>
</dbReference>
<accession>A0A9D0YP97</accession>
<keyword evidence="9" id="KW-0460">Magnesium</keyword>
<dbReference type="Pfam" id="PF02786">
    <property type="entry name" value="CPSase_L_D2"/>
    <property type="match status" value="1"/>
</dbReference>
<evidence type="ECO:0000256" key="10">
    <source>
        <dbReference type="ARBA" id="ARBA00023267"/>
    </source>
</evidence>
<dbReference type="PROSITE" id="PS00866">
    <property type="entry name" value="CPSASE_1"/>
    <property type="match status" value="1"/>
</dbReference>
<dbReference type="GO" id="GO:0005524">
    <property type="term" value="F:ATP binding"/>
    <property type="evidence" value="ECO:0007669"/>
    <property type="project" value="UniProtKB-UniRule"/>
</dbReference>
<comment type="caution">
    <text evidence="16">The sequence shown here is derived from an EMBL/GenBank/DDBJ whole genome shotgun (WGS) entry which is preliminary data.</text>
</comment>
<keyword evidence="13" id="KW-0444">Lipid biosynthesis</keyword>
<dbReference type="FunFam" id="3.40.50.20:FF:000010">
    <property type="entry name" value="Propionyl-CoA carboxylase subunit alpha"/>
    <property type="match status" value="1"/>
</dbReference>
<dbReference type="InterPro" id="IPR011764">
    <property type="entry name" value="Biotin_carboxylation_dom"/>
</dbReference>
<comment type="subunit">
    <text evidence="3 13">Acetyl-CoA carboxylase is a heterohexamer of biotin carboxyl carrier protein, biotin carboxylase and the two subunits of carboxyl transferase in a 2:2 complex.</text>
</comment>
<dbReference type="SUPFAM" id="SSF51246">
    <property type="entry name" value="Rudiment single hybrid motif"/>
    <property type="match status" value="1"/>
</dbReference>
<dbReference type="Pfam" id="PF02785">
    <property type="entry name" value="Biotin_carb_C"/>
    <property type="match status" value="1"/>
</dbReference>
<evidence type="ECO:0000256" key="11">
    <source>
        <dbReference type="ARBA" id="ARBA00048600"/>
    </source>
</evidence>
<evidence type="ECO:0000256" key="3">
    <source>
        <dbReference type="ARBA" id="ARBA00011750"/>
    </source>
</evidence>
<proteinExistence type="predicted"/>
<evidence type="ECO:0000256" key="8">
    <source>
        <dbReference type="ARBA" id="ARBA00022840"/>
    </source>
</evidence>
<gene>
    <name evidence="16" type="primary">accC</name>
    <name evidence="16" type="ORF">EYH37_03630</name>
</gene>
<keyword evidence="10 13" id="KW-0092">Biotin</keyword>
<feature type="domain" description="ATP-grasp" evidence="14">
    <location>
        <begin position="128"/>
        <end position="325"/>
    </location>
</feature>
<dbReference type="InterPro" id="IPR011054">
    <property type="entry name" value="Rudment_hybrid_motif"/>
</dbReference>
<dbReference type="InterPro" id="IPR004549">
    <property type="entry name" value="Acetyl_CoA_COase_biotin_COase"/>
</dbReference>
<dbReference type="NCBIfam" id="TIGR00514">
    <property type="entry name" value="accC"/>
    <property type="match status" value="1"/>
</dbReference>
<dbReference type="SUPFAM" id="SSF52440">
    <property type="entry name" value="PreATP-grasp domain"/>
    <property type="match status" value="1"/>
</dbReference>
<evidence type="ECO:0000256" key="6">
    <source>
        <dbReference type="ARBA" id="ARBA00022723"/>
    </source>
</evidence>
<reference evidence="16" key="1">
    <citation type="journal article" date="2020" name="ISME J.">
        <title>Gammaproteobacteria mediating utilization of methyl-, sulfur- and petroleum organic compounds in deep ocean hydrothermal plumes.</title>
        <authorList>
            <person name="Zhou Z."/>
            <person name="Liu Y."/>
            <person name="Pan J."/>
            <person name="Cron B.R."/>
            <person name="Toner B.M."/>
            <person name="Anantharaman K."/>
            <person name="Breier J.A."/>
            <person name="Dick G.J."/>
            <person name="Li M."/>
        </authorList>
    </citation>
    <scope>NUCLEOTIDE SEQUENCE</scope>
    <source>
        <strain evidence="16">SZUA-1501</strain>
    </source>
</reference>
<dbReference type="Pfam" id="PF00289">
    <property type="entry name" value="Biotin_carb_N"/>
    <property type="match status" value="1"/>
</dbReference>
<dbReference type="EC" id="6.3.4.14" evidence="4 13"/>
<dbReference type="InterPro" id="IPR005481">
    <property type="entry name" value="BC-like_N"/>
</dbReference>
<keyword evidence="8 12" id="KW-0067">ATP-binding</keyword>
<evidence type="ECO:0000256" key="2">
    <source>
        <dbReference type="ARBA" id="ARBA00004956"/>
    </source>
</evidence>
<evidence type="ECO:0000313" key="17">
    <source>
        <dbReference type="Proteomes" id="UP000606463"/>
    </source>
</evidence>
<evidence type="ECO:0000256" key="9">
    <source>
        <dbReference type="ARBA" id="ARBA00022842"/>
    </source>
</evidence>
<sequence>MTKSFHKREIKKVVIANRGEIAVRAIRTCKELGIKTVAVYSEADKDSLHVWLADEAICIGPPSPQDSYLNIPNILSVAEITGADAVYPGYGFLSENPKFAEIVEANGLVFIGPKPQTLRLIGNKIKAKQVAKQAGVPTVPGSWRRTTLAEALDIAYEIGYPVILKAAAGGGGRGMRVVYSEKELREKFPLAQSEAKVSFGDDTIYLEKFLLKPKHLEVQILADQYGKVVAVGDRECSIQRRHQKVLEEAPSSSIGEEIRKNLYEAAVKFAQAVGYIGAGTVEFLYDIQSGNFYFIEMNGRIQVEHPVTEMVTNVDLVKWQFLIAMGEQLTLEEPIRTDGFALEMRVNAEDPNTFVPSAGKVERLLLPGGFGVRVDTHLYQGYKVPPYYDSLLAKIVVWANSREELIKRAVRVLDETIIEGEGLKTNLDFHRFILQTKEFKEAKHHVKLLEELGY</sequence>
<keyword evidence="5 13" id="KW-0436">Ligase</keyword>
<dbReference type="PANTHER" id="PTHR48095:SF2">
    <property type="entry name" value="BIOTIN CARBOXYLASE, CHLOROPLASTIC"/>
    <property type="match status" value="1"/>
</dbReference>
<dbReference type="InterPro" id="IPR016185">
    <property type="entry name" value="PreATP-grasp_dom_sf"/>
</dbReference>
<evidence type="ECO:0000256" key="4">
    <source>
        <dbReference type="ARBA" id="ARBA00013263"/>
    </source>
</evidence>
<evidence type="ECO:0000259" key="15">
    <source>
        <dbReference type="PROSITE" id="PS50979"/>
    </source>
</evidence>
<evidence type="ECO:0000259" key="14">
    <source>
        <dbReference type="PROSITE" id="PS50975"/>
    </source>
</evidence>
<comment type="pathway">
    <text evidence="2 13">Lipid metabolism; malonyl-CoA biosynthesis; malonyl-CoA from acetyl-CoA: step 1/1.</text>
</comment>
<dbReference type="SUPFAM" id="SSF56059">
    <property type="entry name" value="Glutathione synthetase ATP-binding domain-like"/>
    <property type="match status" value="1"/>
</dbReference>
<keyword evidence="13" id="KW-0276">Fatty acid metabolism</keyword>
<dbReference type="GO" id="GO:0046872">
    <property type="term" value="F:metal ion binding"/>
    <property type="evidence" value="ECO:0007669"/>
    <property type="project" value="UniProtKB-KW"/>
</dbReference>
<comment type="catalytic activity">
    <reaction evidence="11 13">
        <text>N(6)-biotinyl-L-lysyl-[protein] + hydrogencarbonate + ATP = N(6)-carboxybiotinyl-L-lysyl-[protein] + ADP + phosphate + H(+)</text>
        <dbReference type="Rhea" id="RHEA:13501"/>
        <dbReference type="Rhea" id="RHEA-COMP:10505"/>
        <dbReference type="Rhea" id="RHEA-COMP:10506"/>
        <dbReference type="ChEBI" id="CHEBI:15378"/>
        <dbReference type="ChEBI" id="CHEBI:17544"/>
        <dbReference type="ChEBI" id="CHEBI:30616"/>
        <dbReference type="ChEBI" id="CHEBI:43474"/>
        <dbReference type="ChEBI" id="CHEBI:83144"/>
        <dbReference type="ChEBI" id="CHEBI:83145"/>
        <dbReference type="ChEBI" id="CHEBI:456216"/>
        <dbReference type="EC" id="6.3.4.14"/>
    </reaction>
</comment>
<evidence type="ECO:0000256" key="7">
    <source>
        <dbReference type="ARBA" id="ARBA00022741"/>
    </source>
</evidence>
<keyword evidence="7 12" id="KW-0547">Nucleotide-binding</keyword>